<evidence type="ECO:0000256" key="3">
    <source>
        <dbReference type="ARBA" id="ARBA00023163"/>
    </source>
</evidence>
<keyword evidence="2 4" id="KW-0238">DNA-binding</keyword>
<dbReference type="InterPro" id="IPR009057">
    <property type="entry name" value="Homeodomain-like_sf"/>
</dbReference>
<dbReference type="Gene3D" id="1.10.357.10">
    <property type="entry name" value="Tetracycline Repressor, domain 2"/>
    <property type="match status" value="1"/>
</dbReference>
<dbReference type="RefSeq" id="WP_085099953.1">
    <property type="nucleotide sequence ID" value="NZ_FWZU01000002.1"/>
</dbReference>
<evidence type="ECO:0000259" key="5">
    <source>
        <dbReference type="PROSITE" id="PS50977"/>
    </source>
</evidence>
<feature type="DNA-binding region" description="H-T-H motif" evidence="4">
    <location>
        <begin position="30"/>
        <end position="49"/>
    </location>
</feature>
<dbReference type="PRINTS" id="PR00455">
    <property type="entry name" value="HTHTETR"/>
</dbReference>
<dbReference type="Proteomes" id="UP000192906">
    <property type="component" value="Unassembled WGS sequence"/>
</dbReference>
<dbReference type="STRING" id="1519643.SAMN06295933_1265"/>
<evidence type="ECO:0000313" key="6">
    <source>
        <dbReference type="EMBL" id="SMF03116.1"/>
    </source>
</evidence>
<reference evidence="7" key="1">
    <citation type="submission" date="2017-04" db="EMBL/GenBank/DDBJ databases">
        <authorList>
            <person name="Varghese N."/>
            <person name="Submissions S."/>
        </authorList>
    </citation>
    <scope>NUCLEOTIDE SEQUENCE [LARGE SCALE GENOMIC DNA]</scope>
    <source>
        <strain evidence="7">K3S</strain>
    </source>
</reference>
<dbReference type="InterPro" id="IPR001647">
    <property type="entry name" value="HTH_TetR"/>
</dbReference>
<evidence type="ECO:0000256" key="1">
    <source>
        <dbReference type="ARBA" id="ARBA00023015"/>
    </source>
</evidence>
<dbReference type="GO" id="GO:0003700">
    <property type="term" value="F:DNA-binding transcription factor activity"/>
    <property type="evidence" value="ECO:0007669"/>
    <property type="project" value="TreeGrafter"/>
</dbReference>
<dbReference type="PANTHER" id="PTHR30055:SF234">
    <property type="entry name" value="HTH-TYPE TRANSCRIPTIONAL REGULATOR BETI"/>
    <property type="match status" value="1"/>
</dbReference>
<dbReference type="AlphaFoldDB" id="A0A1X7CUK5"/>
<dbReference type="PROSITE" id="PS50977">
    <property type="entry name" value="HTH_TETR_2"/>
    <property type="match status" value="1"/>
</dbReference>
<dbReference type="OrthoDB" id="6430772at2"/>
<accession>A0A1X7CUK5</accession>
<dbReference type="InterPro" id="IPR050109">
    <property type="entry name" value="HTH-type_TetR-like_transc_reg"/>
</dbReference>
<dbReference type="GO" id="GO:0000976">
    <property type="term" value="F:transcription cis-regulatory region binding"/>
    <property type="evidence" value="ECO:0007669"/>
    <property type="project" value="TreeGrafter"/>
</dbReference>
<dbReference type="SUPFAM" id="SSF46689">
    <property type="entry name" value="Homeodomain-like"/>
    <property type="match status" value="1"/>
</dbReference>
<proteinExistence type="predicted"/>
<dbReference type="InterPro" id="IPR023772">
    <property type="entry name" value="DNA-bd_HTH_TetR-type_CS"/>
</dbReference>
<dbReference type="Pfam" id="PF00440">
    <property type="entry name" value="TetR_N"/>
    <property type="match status" value="1"/>
</dbReference>
<name>A0A1X7CUK5_9BACT</name>
<dbReference type="EMBL" id="FWZU01000002">
    <property type="protein sequence ID" value="SMF03116.1"/>
    <property type="molecule type" value="Genomic_DNA"/>
</dbReference>
<keyword evidence="7" id="KW-1185">Reference proteome</keyword>
<evidence type="ECO:0000256" key="4">
    <source>
        <dbReference type="PROSITE-ProRule" id="PRU00335"/>
    </source>
</evidence>
<evidence type="ECO:0000256" key="2">
    <source>
        <dbReference type="ARBA" id="ARBA00023125"/>
    </source>
</evidence>
<organism evidence="6 7">
    <name type="scientific">Desulfovibrio gilichinskyi</name>
    <dbReference type="NCBI Taxonomy" id="1519643"/>
    <lineage>
        <taxon>Bacteria</taxon>
        <taxon>Pseudomonadati</taxon>
        <taxon>Thermodesulfobacteriota</taxon>
        <taxon>Desulfovibrionia</taxon>
        <taxon>Desulfovibrionales</taxon>
        <taxon>Desulfovibrionaceae</taxon>
        <taxon>Desulfovibrio</taxon>
    </lineage>
</organism>
<feature type="domain" description="HTH tetR-type" evidence="5">
    <location>
        <begin position="7"/>
        <end position="67"/>
    </location>
</feature>
<gene>
    <name evidence="6" type="ORF">SAMN06295933_1265</name>
</gene>
<dbReference type="PANTHER" id="PTHR30055">
    <property type="entry name" value="HTH-TYPE TRANSCRIPTIONAL REGULATOR RUTR"/>
    <property type="match status" value="1"/>
</dbReference>
<evidence type="ECO:0000313" key="7">
    <source>
        <dbReference type="Proteomes" id="UP000192906"/>
    </source>
</evidence>
<dbReference type="PROSITE" id="PS01081">
    <property type="entry name" value="HTH_TETR_1"/>
    <property type="match status" value="1"/>
</dbReference>
<keyword evidence="3" id="KW-0804">Transcription</keyword>
<keyword evidence="1" id="KW-0805">Transcription regulation</keyword>
<protein>
    <submittedName>
        <fullName evidence="6">Transcriptional regulator, TetR family</fullName>
    </submittedName>
</protein>
<sequence>MVQVLKDSVREQIFIAAEEQFAKVGFKKATMGAIAQAAGVATGTIYKYFKTKKELFQLIITDDFVEEFSSLTRNRVAAFAQSEGLSLGQSAMTGEAGELFRFWIRNRRKVIIILARAEGSKHEKFAQKYILNMTAQTIEQARQQFPEMNITNTFRFMVNKILTESVRGIVAILDNFEDEKAICEAFAASTTYQLAGINAFIAWSQHPGRF</sequence>